<sequence length="103" mass="11944">MKIPKWVVAVILIIVIGILLNDLVITPKRNHDYLVSCYWFTFMLANEKADGYTRELFTSCIEENTTYSNAQRCWNIYAPETIGFLKSVGECPRVYDSNLIIFK</sequence>
<evidence type="ECO:0000313" key="3">
    <source>
        <dbReference type="Proteomes" id="UP000033866"/>
    </source>
</evidence>
<reference evidence="2 3" key="1">
    <citation type="journal article" date="2015" name="Nature">
        <title>rRNA introns, odd ribosomes, and small enigmatic genomes across a large radiation of phyla.</title>
        <authorList>
            <person name="Brown C.T."/>
            <person name="Hug L.A."/>
            <person name="Thomas B.C."/>
            <person name="Sharon I."/>
            <person name="Castelle C.J."/>
            <person name="Singh A."/>
            <person name="Wilkins M.J."/>
            <person name="Williams K.H."/>
            <person name="Banfield J.F."/>
        </authorList>
    </citation>
    <scope>NUCLEOTIDE SEQUENCE [LARGE SCALE GENOMIC DNA]</scope>
</reference>
<dbReference type="EMBL" id="LBPV01000053">
    <property type="protein sequence ID" value="KKP64114.1"/>
    <property type="molecule type" value="Genomic_DNA"/>
</dbReference>
<dbReference type="Proteomes" id="UP000033866">
    <property type="component" value="Unassembled WGS sequence"/>
</dbReference>
<name>A0A0G0B497_9BACT</name>
<dbReference type="AlphaFoldDB" id="A0A0G0B497"/>
<keyword evidence="1" id="KW-0472">Membrane</keyword>
<evidence type="ECO:0000313" key="2">
    <source>
        <dbReference type="EMBL" id="KKP64114.1"/>
    </source>
</evidence>
<accession>A0A0G0B497</accession>
<feature type="transmembrane region" description="Helical" evidence="1">
    <location>
        <begin position="6"/>
        <end position="25"/>
    </location>
</feature>
<protein>
    <submittedName>
        <fullName evidence="2">Uncharacterized protein</fullName>
    </submittedName>
</protein>
<proteinExistence type="predicted"/>
<comment type="caution">
    <text evidence="2">The sequence shown here is derived from an EMBL/GenBank/DDBJ whole genome shotgun (WGS) entry which is preliminary data.</text>
</comment>
<evidence type="ECO:0000256" key="1">
    <source>
        <dbReference type="SAM" id="Phobius"/>
    </source>
</evidence>
<organism evidence="2 3">
    <name type="scientific">candidate division WS6 bacterium GW2011_GWE1_34_7</name>
    <dbReference type="NCBI Taxonomy" id="1619093"/>
    <lineage>
        <taxon>Bacteria</taxon>
        <taxon>Candidatus Dojkabacteria</taxon>
    </lineage>
</organism>
<gene>
    <name evidence="2" type="ORF">UR61_C0053G0001</name>
</gene>
<keyword evidence="1" id="KW-0812">Transmembrane</keyword>
<keyword evidence="1" id="KW-1133">Transmembrane helix</keyword>